<dbReference type="Pfam" id="PF19054">
    <property type="entry name" value="DUF5753"/>
    <property type="match status" value="1"/>
</dbReference>
<dbReference type="InterPro" id="IPR043917">
    <property type="entry name" value="DUF5753"/>
</dbReference>
<dbReference type="RefSeq" id="WP_189097603.1">
    <property type="nucleotide sequence ID" value="NZ_BMND01000008.1"/>
</dbReference>
<sequence length="311" mass="35987">MTAQAARAQPQRVRNLHTEQVPTAQAMIAGGSLREHRERLKLTLEGAAGRARELQAAAGAPVRFSSAKLSRLETGQQKFKRADLQCLYGVYGIEAESERERLLELTTTANRRPWYQDWSDVSSNHLRTYMSFEDAAQRIRSFEPQLLYGLLQIPDYARAVFRVMCPRDSEREITRRVELREERADRFARGEGKKLIVVIDESTLLRPYGSYEIMRRQLDHLISLTDNPRFVMRIAEQGRLNMPTLIGPTTIFDFAEQVLPDLCYMEHHLSGLLLQEKEQVNLQAMAFDRLRNSCLRRDVSTRRLQALRRRA</sequence>
<accession>A0ABQ2JC89</accession>
<dbReference type="EMBL" id="BMND01000008">
    <property type="protein sequence ID" value="GGN43085.1"/>
    <property type="molecule type" value="Genomic_DNA"/>
</dbReference>
<gene>
    <name evidence="2" type="ORF">GCM10012285_24070</name>
</gene>
<feature type="domain" description="DUF5753" evidence="1">
    <location>
        <begin position="126"/>
        <end position="305"/>
    </location>
</feature>
<proteinExistence type="predicted"/>
<organism evidence="2 3">
    <name type="scientific">Streptomyces kronopolitis</name>
    <dbReference type="NCBI Taxonomy" id="1612435"/>
    <lineage>
        <taxon>Bacteria</taxon>
        <taxon>Bacillati</taxon>
        <taxon>Actinomycetota</taxon>
        <taxon>Actinomycetes</taxon>
        <taxon>Kitasatosporales</taxon>
        <taxon>Streptomycetaceae</taxon>
        <taxon>Streptomyces</taxon>
    </lineage>
</organism>
<protein>
    <submittedName>
        <fullName evidence="2">Transcriptional regulator</fullName>
    </submittedName>
</protein>
<comment type="caution">
    <text evidence="2">The sequence shown here is derived from an EMBL/GenBank/DDBJ whole genome shotgun (WGS) entry which is preliminary data.</text>
</comment>
<evidence type="ECO:0000313" key="3">
    <source>
        <dbReference type="Proteomes" id="UP000600080"/>
    </source>
</evidence>
<keyword evidence="3" id="KW-1185">Reference proteome</keyword>
<evidence type="ECO:0000259" key="1">
    <source>
        <dbReference type="Pfam" id="PF19054"/>
    </source>
</evidence>
<evidence type="ECO:0000313" key="2">
    <source>
        <dbReference type="EMBL" id="GGN43085.1"/>
    </source>
</evidence>
<dbReference type="GeneID" id="301548212"/>
<name>A0ABQ2JC89_9ACTN</name>
<reference evidence="3" key="1">
    <citation type="journal article" date="2019" name="Int. J. Syst. Evol. Microbiol.">
        <title>The Global Catalogue of Microorganisms (GCM) 10K type strain sequencing project: providing services to taxonomists for standard genome sequencing and annotation.</title>
        <authorList>
            <consortium name="The Broad Institute Genomics Platform"/>
            <consortium name="The Broad Institute Genome Sequencing Center for Infectious Disease"/>
            <person name="Wu L."/>
            <person name="Ma J."/>
        </authorList>
    </citation>
    <scope>NUCLEOTIDE SEQUENCE [LARGE SCALE GENOMIC DNA]</scope>
    <source>
        <strain evidence="3">CGMCC 4.7323</strain>
    </source>
</reference>
<dbReference type="Proteomes" id="UP000600080">
    <property type="component" value="Unassembled WGS sequence"/>
</dbReference>